<accession>A0A0F9N7S6</accession>
<gene>
    <name evidence="1" type="ORF">LCGC14_1062370</name>
</gene>
<name>A0A0F9N7S6_9ZZZZ</name>
<evidence type="ECO:0000313" key="1">
    <source>
        <dbReference type="EMBL" id="KKN07902.1"/>
    </source>
</evidence>
<organism evidence="1">
    <name type="scientific">marine sediment metagenome</name>
    <dbReference type="NCBI Taxonomy" id="412755"/>
    <lineage>
        <taxon>unclassified sequences</taxon>
        <taxon>metagenomes</taxon>
        <taxon>ecological metagenomes</taxon>
    </lineage>
</organism>
<proteinExistence type="predicted"/>
<protein>
    <submittedName>
        <fullName evidence="1">Uncharacterized protein</fullName>
    </submittedName>
</protein>
<sequence>MKKRSLKLKHDIQFLGMYDYHGAAVSHSKYVKWMTENCKGSWNYYSPDSRLIPEHGKPDSWPMFYKMIFYFTYKKDYGKFKKEFT</sequence>
<reference evidence="1" key="1">
    <citation type="journal article" date="2015" name="Nature">
        <title>Complex archaea that bridge the gap between prokaryotes and eukaryotes.</title>
        <authorList>
            <person name="Spang A."/>
            <person name="Saw J.H."/>
            <person name="Jorgensen S.L."/>
            <person name="Zaremba-Niedzwiedzka K."/>
            <person name="Martijn J."/>
            <person name="Lind A.E."/>
            <person name="van Eijk R."/>
            <person name="Schleper C."/>
            <person name="Guy L."/>
            <person name="Ettema T.J."/>
        </authorList>
    </citation>
    <scope>NUCLEOTIDE SEQUENCE</scope>
</reference>
<comment type="caution">
    <text evidence="1">The sequence shown here is derived from an EMBL/GenBank/DDBJ whole genome shotgun (WGS) entry which is preliminary data.</text>
</comment>
<dbReference type="AlphaFoldDB" id="A0A0F9N7S6"/>
<dbReference type="EMBL" id="LAZR01004516">
    <property type="protein sequence ID" value="KKN07902.1"/>
    <property type="molecule type" value="Genomic_DNA"/>
</dbReference>